<dbReference type="EMBL" id="JZBS01001391">
    <property type="protein sequence ID" value="KKK22951.1"/>
    <property type="molecule type" value="Genomic_DNA"/>
</dbReference>
<reference evidence="1 2" key="1">
    <citation type="submission" date="2015-02" db="EMBL/GenBank/DDBJ databases">
        <title>Draft Genome Sequences of Two Closely-Related Aflatoxigenic Aspergillus Species Obtained from the Cote d'Ivoire.</title>
        <authorList>
            <person name="Moore G.G."/>
            <person name="Beltz S.B."/>
            <person name="Mack B.M."/>
        </authorList>
    </citation>
    <scope>NUCLEOTIDE SEQUENCE [LARGE SCALE GENOMIC DNA]</scope>
    <source>
        <strain evidence="1 2">SRRC1468</strain>
    </source>
</reference>
<keyword evidence="2" id="KW-1185">Reference proteome</keyword>
<comment type="caution">
    <text evidence="1">The sequence shown here is derived from an EMBL/GenBank/DDBJ whole genome shotgun (WGS) entry which is preliminary data.</text>
</comment>
<evidence type="ECO:0000313" key="1">
    <source>
        <dbReference type="EMBL" id="KKK22951.1"/>
    </source>
</evidence>
<dbReference type="Proteomes" id="UP000034291">
    <property type="component" value="Unassembled WGS sequence"/>
</dbReference>
<sequence length="165" mass="17202">MKLSNLSVITATLAMRSPSRGQLSMYPPGGAGRIEVTVNGDLSTSGCLNVDGAWTVNTGNCAAVFGNGQGGISTENGWLILDEDSNITTTTTTWSTAWVGTHTNQDRTAHYLQANVGNTGGEPWGGQLWFSDQAPEGDAVVTLNGKHIHAPVHVILTFASTAGDS</sequence>
<protein>
    <submittedName>
        <fullName evidence="1">Uncharacterized protein</fullName>
    </submittedName>
</protein>
<gene>
    <name evidence="1" type="ORF">ARAM_005029</name>
</gene>
<dbReference type="AlphaFoldDB" id="A0A0F8VIP1"/>
<proteinExistence type="predicted"/>
<dbReference type="OrthoDB" id="4481479at2759"/>
<name>A0A0F8VIP1_9EURO</name>
<accession>A0A0F8VIP1</accession>
<organism evidence="1 2">
    <name type="scientific">Aspergillus rambellii</name>
    <dbReference type="NCBI Taxonomy" id="308745"/>
    <lineage>
        <taxon>Eukaryota</taxon>
        <taxon>Fungi</taxon>
        <taxon>Dikarya</taxon>
        <taxon>Ascomycota</taxon>
        <taxon>Pezizomycotina</taxon>
        <taxon>Eurotiomycetes</taxon>
        <taxon>Eurotiomycetidae</taxon>
        <taxon>Eurotiales</taxon>
        <taxon>Aspergillaceae</taxon>
        <taxon>Aspergillus</taxon>
        <taxon>Aspergillus subgen. Nidulantes</taxon>
    </lineage>
</organism>
<evidence type="ECO:0000313" key="2">
    <source>
        <dbReference type="Proteomes" id="UP000034291"/>
    </source>
</evidence>